<dbReference type="RefSeq" id="XP_019857428.1">
    <property type="nucleotide sequence ID" value="XM_020001869.1"/>
</dbReference>
<dbReference type="EnsemblMetazoa" id="XM_020001869.1">
    <property type="protein sequence ID" value="XP_019857428.1"/>
    <property type="gene ID" value="LOC109585743"/>
</dbReference>
<feature type="region of interest" description="Disordered" evidence="1">
    <location>
        <begin position="33"/>
        <end position="85"/>
    </location>
</feature>
<dbReference type="Proteomes" id="UP000007879">
    <property type="component" value="Unassembled WGS sequence"/>
</dbReference>
<evidence type="ECO:0000256" key="1">
    <source>
        <dbReference type="SAM" id="MobiDB-lite"/>
    </source>
</evidence>
<sequence length="223" mass="24207">MLYDTVTDRPIQGMSVDQSMNWNVKLLTCDDTSPSLAPPPSSLNTSSPSKVTIDLPSPDSQSDTGLILRDNSNSSVQPQTTRSSLRPTPVLSAWAAVNQLASLPVADELSPPPSYESALNIATEPFDRPQSVIIPSRLNVSSEATPPLSARLIDGSEYAQLDFPSSPLPPPPLYNDENCWYNPRPVTMVNSPPVINGVQYSTVYTTNNIRTGFNRITLNHSLV</sequence>
<name>A0AAN0JKX1_AMPQE</name>
<evidence type="ECO:0000313" key="2">
    <source>
        <dbReference type="EnsemblMetazoa" id="XP_019857428.1"/>
    </source>
</evidence>
<proteinExistence type="predicted"/>
<organism evidence="2 3">
    <name type="scientific">Amphimedon queenslandica</name>
    <name type="common">Sponge</name>
    <dbReference type="NCBI Taxonomy" id="400682"/>
    <lineage>
        <taxon>Eukaryota</taxon>
        <taxon>Metazoa</taxon>
        <taxon>Porifera</taxon>
        <taxon>Demospongiae</taxon>
        <taxon>Heteroscleromorpha</taxon>
        <taxon>Haplosclerida</taxon>
        <taxon>Niphatidae</taxon>
        <taxon>Amphimedon</taxon>
    </lineage>
</organism>
<feature type="compositionally biased region" description="Polar residues" evidence="1">
    <location>
        <begin position="58"/>
        <end position="85"/>
    </location>
</feature>
<accession>A0AAN0JKX1</accession>
<dbReference type="AlphaFoldDB" id="A0AAN0JKX1"/>
<dbReference type="GeneID" id="109585743"/>
<evidence type="ECO:0000313" key="3">
    <source>
        <dbReference type="Proteomes" id="UP000007879"/>
    </source>
</evidence>
<reference evidence="3" key="1">
    <citation type="journal article" date="2010" name="Nature">
        <title>The Amphimedon queenslandica genome and the evolution of animal complexity.</title>
        <authorList>
            <person name="Srivastava M."/>
            <person name="Simakov O."/>
            <person name="Chapman J."/>
            <person name="Fahey B."/>
            <person name="Gauthier M.E."/>
            <person name="Mitros T."/>
            <person name="Richards G.S."/>
            <person name="Conaco C."/>
            <person name="Dacre M."/>
            <person name="Hellsten U."/>
            <person name="Larroux C."/>
            <person name="Putnam N.H."/>
            <person name="Stanke M."/>
            <person name="Adamska M."/>
            <person name="Darling A."/>
            <person name="Degnan S.M."/>
            <person name="Oakley T.H."/>
            <person name="Plachetzki D.C."/>
            <person name="Zhai Y."/>
            <person name="Adamski M."/>
            <person name="Calcino A."/>
            <person name="Cummins S.F."/>
            <person name="Goodstein D.M."/>
            <person name="Harris C."/>
            <person name="Jackson D.J."/>
            <person name="Leys S.P."/>
            <person name="Shu S."/>
            <person name="Woodcroft B.J."/>
            <person name="Vervoort M."/>
            <person name="Kosik K.S."/>
            <person name="Manning G."/>
            <person name="Degnan B.M."/>
            <person name="Rokhsar D.S."/>
        </authorList>
    </citation>
    <scope>NUCLEOTIDE SEQUENCE [LARGE SCALE GENOMIC DNA]</scope>
</reference>
<protein>
    <submittedName>
        <fullName evidence="2">Uncharacterized protein</fullName>
    </submittedName>
</protein>
<dbReference type="KEGG" id="aqu:109585743"/>
<keyword evidence="3" id="KW-1185">Reference proteome</keyword>
<reference evidence="2" key="2">
    <citation type="submission" date="2024-06" db="UniProtKB">
        <authorList>
            <consortium name="EnsemblMetazoa"/>
        </authorList>
    </citation>
    <scope>IDENTIFICATION</scope>
</reference>